<organism evidence="1 2">
    <name type="scientific">Laceyella sacchari</name>
    <name type="common">Thermoactinomyces thalpophilus</name>
    <dbReference type="NCBI Taxonomy" id="37482"/>
    <lineage>
        <taxon>Bacteria</taxon>
        <taxon>Bacillati</taxon>
        <taxon>Bacillota</taxon>
        <taxon>Bacilli</taxon>
        <taxon>Bacillales</taxon>
        <taxon>Thermoactinomycetaceae</taxon>
        <taxon>Laceyella</taxon>
    </lineage>
</organism>
<sequence length="63" mass="7203">MKNFAQAGSEETVEGLLERLCDKLEIPVEYNLAELLLVLSHKGLVQREEIEKMSTTQIRRMNG</sequence>
<accession>A0ABY5U8E2</accession>
<proteinExistence type="predicted"/>
<name>A0ABY5U8E2_LACSH</name>
<protein>
    <submittedName>
        <fullName evidence="1">Uncharacterized protein</fullName>
    </submittedName>
</protein>
<keyword evidence="2" id="KW-1185">Reference proteome</keyword>
<evidence type="ECO:0000313" key="2">
    <source>
        <dbReference type="Proteomes" id="UP001058650"/>
    </source>
</evidence>
<dbReference type="Proteomes" id="UP001058650">
    <property type="component" value="Chromosome"/>
</dbReference>
<gene>
    <name evidence="1" type="ORF">NYR52_07075</name>
</gene>
<reference evidence="1" key="1">
    <citation type="submission" date="2022-08" db="EMBL/GenBank/DDBJ databases">
        <title>The complete genome sequence of the thermophilic bacterium Laceyella sacchari FBKL4.010 reveals the basis for tetramethylpyrazine biosynthesis in Moutai-flavor Daqu.</title>
        <authorList>
            <person name="Li D."/>
            <person name="Huang W."/>
            <person name="Wang C."/>
            <person name="Qiu S."/>
        </authorList>
    </citation>
    <scope>NUCLEOTIDE SEQUENCE</scope>
    <source>
        <strain evidence="1">FBKL4.014</strain>
    </source>
</reference>
<dbReference type="RefSeq" id="WP_022739152.1">
    <property type="nucleotide sequence ID" value="NZ_CP103866.1"/>
</dbReference>
<dbReference type="EMBL" id="CP103866">
    <property type="protein sequence ID" value="UWE04875.1"/>
    <property type="molecule type" value="Genomic_DNA"/>
</dbReference>
<evidence type="ECO:0000313" key="1">
    <source>
        <dbReference type="EMBL" id="UWE04875.1"/>
    </source>
</evidence>